<evidence type="ECO:0000256" key="4">
    <source>
        <dbReference type="ARBA" id="ARBA00022737"/>
    </source>
</evidence>
<dbReference type="Proteomes" id="UP000249579">
    <property type="component" value="Plasmid pZKMB2"/>
</dbReference>
<comment type="caution">
    <text evidence="9">The sequence shown here is derived from an EMBL/GenBank/DDBJ whole genome shotgun (WGS) entry which is preliminary data.</text>
</comment>
<evidence type="ECO:0000256" key="1">
    <source>
        <dbReference type="ARBA" id="ARBA00004613"/>
    </source>
</evidence>
<dbReference type="Gene3D" id="2.60.120.260">
    <property type="entry name" value="Galactose-binding domain-like"/>
    <property type="match status" value="1"/>
</dbReference>
<dbReference type="Pfam" id="PF24517">
    <property type="entry name" value="CBM96"/>
    <property type="match status" value="1"/>
</dbReference>
<dbReference type="PANTHER" id="PTHR32305:SF17">
    <property type="entry name" value="TRNA NUCLEASE WAPA"/>
    <property type="match status" value="1"/>
</dbReference>
<evidence type="ECO:0000313" key="9">
    <source>
        <dbReference type="EMBL" id="RAK47695.1"/>
    </source>
</evidence>
<dbReference type="NCBIfam" id="NF033679">
    <property type="entry name" value="DNRLRE_dom"/>
    <property type="match status" value="1"/>
</dbReference>
<proteinExistence type="predicted"/>
<keyword evidence="3" id="KW-0732">Signal</keyword>
<name>A0A327ZZL0_9STAP</name>
<dbReference type="Pfam" id="PF20148">
    <property type="entry name" value="DUF6531"/>
    <property type="match status" value="1"/>
</dbReference>
<dbReference type="InterPro" id="IPR056823">
    <property type="entry name" value="TEN-like_YD-shell"/>
</dbReference>
<dbReference type="InterPro" id="IPR013783">
    <property type="entry name" value="Ig-like_fold"/>
</dbReference>
<dbReference type="NCBIfam" id="TIGR03696">
    <property type="entry name" value="Rhs_assc_core"/>
    <property type="match status" value="1"/>
</dbReference>
<protein>
    <recommendedName>
        <fullName evidence="11">DNRLRE domain-containing protein</fullName>
    </recommendedName>
</protein>
<dbReference type="Pfam" id="PF25023">
    <property type="entry name" value="TEN_YD-shell"/>
    <property type="match status" value="1"/>
</dbReference>
<geneLocation type="plasmid" evidence="10">
    <name>pzkmb2</name>
</geneLocation>
<reference evidence="9 10" key="1">
    <citation type="journal article" date="2018" name="Front. Microbiol.">
        <title>Description and Comparative Genomics of Macrococcus caseolyticus subsp. hominis subsp. nov., Macrococcus goetzii sp. nov., Macrococcus epidermidis sp. nov., and Macrococcus bohemicus sp. nov., Novel Macrococci From Human Clinical Material With Virulence Potential and Suspected Uptake of Foreign DNA by Natural Transformation.</title>
        <authorList>
            <person name="Maslanova I."/>
            <person name="Wertheimer Z."/>
            <person name="Sedlacek I."/>
            <person name="Svec P."/>
            <person name="Indrakova A."/>
            <person name="Kovarovic V."/>
            <person name="Schumann P."/>
            <person name="Sproer C."/>
            <person name="Kralova S."/>
            <person name="Sedo O."/>
            <person name="Kristofova L."/>
            <person name="Vrbovska V."/>
            <person name="Fuzik T."/>
            <person name="Petras P."/>
            <person name="Zdrahal Z."/>
            <person name="Ruzickova V."/>
            <person name="Doskar J."/>
            <person name="Pantucek R."/>
        </authorList>
    </citation>
    <scope>NUCLEOTIDE SEQUENCE [LARGE SCALE GENOMIC DNA]</scope>
    <source>
        <strain evidence="9 10">03/115</strain>
        <plasmid evidence="9">pZKMB2</plasmid>
    </source>
</reference>
<keyword evidence="4" id="KW-0677">Repeat</keyword>
<dbReference type="Gene3D" id="2.60.40.10">
    <property type="entry name" value="Immunoglobulins"/>
    <property type="match status" value="1"/>
</dbReference>
<evidence type="ECO:0000256" key="3">
    <source>
        <dbReference type="ARBA" id="ARBA00022729"/>
    </source>
</evidence>
<dbReference type="InterPro" id="IPR050708">
    <property type="entry name" value="T6SS_VgrG/RHS"/>
</dbReference>
<evidence type="ECO:0000259" key="6">
    <source>
        <dbReference type="Pfam" id="PF20148"/>
    </source>
</evidence>
<feature type="domain" description="Teneurin-like YD-shell" evidence="8">
    <location>
        <begin position="1901"/>
        <end position="2195"/>
    </location>
</feature>
<keyword evidence="2" id="KW-0964">Secreted</keyword>
<organism evidence="9 10">
    <name type="scientific">Macrococcoides bohemicum</name>
    <dbReference type="NCBI Taxonomy" id="1903056"/>
    <lineage>
        <taxon>Bacteria</taxon>
        <taxon>Bacillati</taxon>
        <taxon>Bacillota</taxon>
        <taxon>Bacilli</taxon>
        <taxon>Bacillales</taxon>
        <taxon>Staphylococcaceae</taxon>
        <taxon>Macrococcoides</taxon>
    </lineage>
</organism>
<evidence type="ECO:0000259" key="7">
    <source>
        <dbReference type="Pfam" id="PF24517"/>
    </source>
</evidence>
<dbReference type="InterPro" id="IPR045351">
    <property type="entry name" value="DUF6531"/>
</dbReference>
<dbReference type="Gene3D" id="2.180.10.10">
    <property type="entry name" value="RHS repeat-associated core"/>
    <property type="match status" value="2"/>
</dbReference>
<comment type="subcellular location">
    <subcellularLocation>
        <location evidence="1">Secreted</location>
    </subcellularLocation>
</comment>
<accession>A0A327ZZL0</accession>
<sequence length="2350" mass="263447">MEKQSWFKSLIWAIVFSLVISLLPVDLFIAHAETDEDVPVDINEKKDNKKQKDKEELLKAPKDVDENDLKSIDDLNNETTIVESKDENKYQATFYDDEVRMETDKGFEDIDANIKLNDGVFETENTELDLNFAPTIETNEPFINVIDDKDDTLVTLKGIEYKNKLRNPKSRRAEVKDNVIWHRGVFPNIDIRHVTLNKEVKEDVVINNKQNNIEAIVYEIDTDKEVVLTDNDEIEFRDKDGKVAFKMPKPEMSDSNIDEQSGFAEKSYDIEYKLFKSNGKYILKVIPSLKWLNSKDRVYPVYIDPTFSKDVTLDTFVSSAQPTTNLNKYWNSTLGLYTLRVGKYDTSTGTNYTFLKFPSMSHLKGATISSAKLQSFSRWNYYGTTKTAVWADKVNASWSETGVTWNTKPTSTNITNATAATNEWLNFNVLSYAKGIAEGKADYGLKLHTNGNGQTYWKQLSASENATNKSKISVVYSYPKMDSIQTTPYIITGTKNGYINVTWPNMLGAKAYKLQLFDGKGWQTVYTGTSTSYNTKDKKIWPTTAQYTSKDSTTGGINFRNGDGTDLPINPSSFYTASRGTTSTDKTFQFRVIADYALGSGLPSDADRQSIMELIPDAPELPTLKNAVADTNDKATIDISWPGVAGASSYNIFIYNGTEYEKIDNVTGTSWSSKGKNIFPNETQLKALTMGEKGSLRENKDGVQLPGDPSTLYKLVNTKYANSKRYYIKVTASSGKGESAGSPILNVYVPTNNVSATVNGYSDNRKEDSGFLFASWNKVIGAEGYGVYLFNGKDYELVDILDKDTTTWHSRDKKLWPTDSSKYQLNIDGVVGGGRELPLDPSATYVSAGGDADNKYRVKITSFRYKGTSTGKIEPYYKGESNFDKAEEKEVEIQKEVSPDYGDEAFYPTIDTDLGTFNTFNRNQVLSESDASLPGRGPEIDATRTFNSKVNKTGIFGLGWQSGFERKLNIEDTSITPKVVQYTEEDGTNHLFVNQSGKLLAPTGVDYEFNIENDEYVIQDESGQREIYGKDGLLNRIEYDAKQADKKNTVKFNYSEIEGIRRLDSITSASDTTESKNRISFDYNEQNLVSKMTVSASSDDKQAERVYTYQYDKFKRLTSVTGPEGDYTYSYREKYAVNEDGEEVTPEEVKYAGEIDLYGMPGNVDGSNQITATYDEDLLTSTKDESGIVTNYNISEEENGAIAEVTGEERAKEKYTFDKYGHLTESLIYGETDKLTKTEWLDHRITKTTYPDGEVEVSEYGKRESASKSDQELDGQVLKEKDATSQTTYEYADNKDDVIATTDEHNVKEEVALNSDREAVTDYSVQDGIVGFTEYNQFGNETRTGISLGAGSNLLMGGAFESTNQFSAGKLVDGGVHGKALQLTGETAKQEVTLKAGQPINISGSFKDDKSAKGSINVKFMDSTSRVLSTVTIESPKADGKWVRKLEEDVAPTGTTKASVELTSTTGTINFDEVQLEKAQAGHSTSVTPFNFAEQGGFNKSDKWTLTSGSSNNNGFENSEALLLSAGGTASQKVSVIQDTAKPIYVTALSKNANAEDKIKAVVTFNDGTTTTEEKAFQTLDQNNDLWQRQTLQFNADNKLPIKTVDITISNKDGDTLFDGVRVTEGRAVEETTYDKQNNFVTKESGLSKVPVVYENDAFGNILSTTQGTKKRTNEYDNKDNLVRTTAENGAVISYDFNKKNEVIAKHFEGQDTEYTYSKNRINSVKTADGQITKYSYNEKTGDVSRIDLPSGKSIVTKYDSEGNEKAVNNGTNELFTYDYDKAGNLSNVKDVEKKQSKVYTYEINTSGTAGNGAGRLLSITDYFGLVQSYEYVTGVDGINTESPSSMVFNGTKTSYGYDKATRLDKVEVGTNKWLFRHDDLGQVNQVKLPNDSGTVNYKFGENGVIESITSDSKTENVVADQYIYDQYGNMTKKVSNDGTSTYQYDAMDQLTEEKIGDKTNTYTYDKRGNRKSVNGTTATFNTMNQLTSFGDEKITYDADGNRTSDGKFDYNWNSLGQLIKLTNKSNNDTWYYQYDEQGRRITKTHNDTTVHYHYDNDTNHLIAESKDSKVIREYVRDQDGNLLGLKIGDQFYNYHKNYRGDIIGITDMSGTQLASYTYDSWGNIVKEEVKDDKLKEQPFRYASYFFDKESDQYYLMARYYNPKHSVFLSVDPLLSEDETVGMHNGYSYGLNSPILLIDPDGKAWQSADTTGSGGYGSNNAGGGAVVFVVKNKIKTFKVRGYKSTFLKIIFKNSRFKNKTLLNEHFDKHGKEFKNYTIQKYNKKAKEMASSKSERILTKERKKDGAIVKFNRKTGEFMVLTKKGIIKTYFKPRYGQKNRIKKAKKYFDDQ</sequence>
<dbReference type="InterPro" id="IPR022385">
    <property type="entry name" value="Rhs_assc_core"/>
</dbReference>
<dbReference type="NCBIfam" id="TIGR01643">
    <property type="entry name" value="YD_repeat_2x"/>
    <property type="match status" value="1"/>
</dbReference>
<feature type="region of interest" description="Disordered" evidence="5">
    <location>
        <begin position="1258"/>
        <end position="1285"/>
    </location>
</feature>
<gene>
    <name evidence="9" type="ORF">BHX94_12635</name>
</gene>
<evidence type="ECO:0000256" key="2">
    <source>
        <dbReference type="ARBA" id="ARBA00022525"/>
    </source>
</evidence>
<evidence type="ECO:0000259" key="8">
    <source>
        <dbReference type="Pfam" id="PF25023"/>
    </source>
</evidence>
<dbReference type="PANTHER" id="PTHR32305">
    <property type="match status" value="1"/>
</dbReference>
<dbReference type="GO" id="GO:0005576">
    <property type="term" value="C:extracellular region"/>
    <property type="evidence" value="ECO:0007669"/>
    <property type="project" value="UniProtKB-SubCell"/>
</dbReference>
<evidence type="ECO:0008006" key="11">
    <source>
        <dbReference type="Google" id="ProtNLM"/>
    </source>
</evidence>
<evidence type="ECO:0000313" key="10">
    <source>
        <dbReference type="Proteomes" id="UP000249579"/>
    </source>
</evidence>
<dbReference type="EMBL" id="PZJG01000031">
    <property type="protein sequence ID" value="RAK47695.1"/>
    <property type="molecule type" value="Genomic_DNA"/>
</dbReference>
<dbReference type="InterPro" id="IPR055372">
    <property type="entry name" value="CBM96"/>
</dbReference>
<dbReference type="OrthoDB" id="1432909at2"/>
<dbReference type="RefSeq" id="WP_111744494.1">
    <property type="nucleotide sequence ID" value="NZ_CM009973.1"/>
</dbReference>
<dbReference type="InterPro" id="IPR006530">
    <property type="entry name" value="YD"/>
</dbReference>
<keyword evidence="9" id="KW-0614">Plasmid</keyword>
<evidence type="ECO:0000256" key="5">
    <source>
        <dbReference type="SAM" id="MobiDB-lite"/>
    </source>
</evidence>
<feature type="domain" description="Carbohydrate-binding module family 96" evidence="7">
    <location>
        <begin position="312"/>
        <end position="472"/>
    </location>
</feature>
<feature type="compositionally biased region" description="Basic and acidic residues" evidence="5">
    <location>
        <begin position="1259"/>
        <end position="1283"/>
    </location>
</feature>
<feature type="domain" description="DUF6531" evidence="6">
    <location>
        <begin position="923"/>
        <end position="992"/>
    </location>
</feature>